<sequence length="22" mass="2411">MESGDGRQEVKKKNDGVDDCSI</sequence>
<dbReference type="AlphaFoldDB" id="A0A834WL62"/>
<dbReference type="Proteomes" id="UP000634136">
    <property type="component" value="Unassembled WGS sequence"/>
</dbReference>
<gene>
    <name evidence="2" type="ORF">G2W53_018226</name>
</gene>
<evidence type="ECO:0000256" key="1">
    <source>
        <dbReference type="SAM" id="MobiDB-lite"/>
    </source>
</evidence>
<feature type="region of interest" description="Disordered" evidence="1">
    <location>
        <begin position="1"/>
        <end position="22"/>
    </location>
</feature>
<accession>A0A834WL62</accession>
<evidence type="ECO:0000313" key="2">
    <source>
        <dbReference type="EMBL" id="KAF7827062.1"/>
    </source>
</evidence>
<name>A0A834WL62_9FABA</name>
<protein>
    <submittedName>
        <fullName evidence="2">Uncharacterized protein</fullName>
    </submittedName>
</protein>
<keyword evidence="3" id="KW-1185">Reference proteome</keyword>
<feature type="compositionally biased region" description="Basic and acidic residues" evidence="1">
    <location>
        <begin position="1"/>
        <end position="16"/>
    </location>
</feature>
<dbReference type="EMBL" id="JAAIUW010000006">
    <property type="protein sequence ID" value="KAF7827062.1"/>
    <property type="molecule type" value="Genomic_DNA"/>
</dbReference>
<comment type="caution">
    <text evidence="2">The sequence shown here is derived from an EMBL/GenBank/DDBJ whole genome shotgun (WGS) entry which is preliminary data.</text>
</comment>
<reference evidence="2" key="1">
    <citation type="submission" date="2020-09" db="EMBL/GenBank/DDBJ databases">
        <title>Genome-Enabled Discovery of Anthraquinone Biosynthesis in Senna tora.</title>
        <authorList>
            <person name="Kang S.-H."/>
            <person name="Pandey R.P."/>
            <person name="Lee C.-M."/>
            <person name="Sim J.-S."/>
            <person name="Jeong J.-T."/>
            <person name="Choi B.-S."/>
            <person name="Jung M."/>
            <person name="Ginzburg D."/>
            <person name="Zhao K."/>
            <person name="Won S.Y."/>
            <person name="Oh T.-J."/>
            <person name="Yu Y."/>
            <person name="Kim N.-H."/>
            <person name="Lee O.R."/>
            <person name="Lee T.-H."/>
            <person name="Bashyal P."/>
            <person name="Kim T.-S."/>
            <person name="Lee W.-H."/>
            <person name="Kawkins C."/>
            <person name="Kim C.-K."/>
            <person name="Kim J.S."/>
            <person name="Ahn B.O."/>
            <person name="Rhee S.Y."/>
            <person name="Sohng J.K."/>
        </authorList>
    </citation>
    <scope>NUCLEOTIDE SEQUENCE</scope>
    <source>
        <tissue evidence="2">Leaf</tissue>
    </source>
</reference>
<organism evidence="2 3">
    <name type="scientific">Senna tora</name>
    <dbReference type="NCBI Taxonomy" id="362788"/>
    <lineage>
        <taxon>Eukaryota</taxon>
        <taxon>Viridiplantae</taxon>
        <taxon>Streptophyta</taxon>
        <taxon>Embryophyta</taxon>
        <taxon>Tracheophyta</taxon>
        <taxon>Spermatophyta</taxon>
        <taxon>Magnoliopsida</taxon>
        <taxon>eudicotyledons</taxon>
        <taxon>Gunneridae</taxon>
        <taxon>Pentapetalae</taxon>
        <taxon>rosids</taxon>
        <taxon>fabids</taxon>
        <taxon>Fabales</taxon>
        <taxon>Fabaceae</taxon>
        <taxon>Caesalpinioideae</taxon>
        <taxon>Cassia clade</taxon>
        <taxon>Senna</taxon>
    </lineage>
</organism>
<proteinExistence type="predicted"/>
<evidence type="ECO:0000313" key="3">
    <source>
        <dbReference type="Proteomes" id="UP000634136"/>
    </source>
</evidence>